<dbReference type="Pfam" id="PF12796">
    <property type="entry name" value="Ank_2"/>
    <property type="match status" value="1"/>
</dbReference>
<comment type="caution">
    <text evidence="4">The sequence shown here is derived from an EMBL/GenBank/DDBJ whole genome shotgun (WGS) entry which is preliminary data.</text>
</comment>
<keyword evidence="5" id="KW-1185">Reference proteome</keyword>
<feature type="repeat" description="ANK" evidence="3">
    <location>
        <begin position="326"/>
        <end position="358"/>
    </location>
</feature>
<evidence type="ECO:0000313" key="5">
    <source>
        <dbReference type="Proteomes" id="UP001615550"/>
    </source>
</evidence>
<keyword evidence="1" id="KW-0677">Repeat</keyword>
<keyword evidence="2 3" id="KW-0040">ANK repeat</keyword>
<dbReference type="Pfam" id="PF00023">
    <property type="entry name" value="Ank"/>
    <property type="match status" value="1"/>
</dbReference>
<reference evidence="4 5" key="1">
    <citation type="submission" date="2024-08" db="EMBL/GenBank/DDBJ databases">
        <title>Draft Genome Sequence of Legionella lytica strain DSB2004, Isolated From a Fire Sprinkler System.</title>
        <authorList>
            <person name="Everhart A.D."/>
            <person name="Kidane D.T."/>
            <person name="Farone A.L."/>
            <person name="Farone M.B."/>
        </authorList>
    </citation>
    <scope>NUCLEOTIDE SEQUENCE [LARGE SCALE GENOMIC DNA]</scope>
    <source>
        <strain evidence="4 5">DSB2004</strain>
    </source>
</reference>
<dbReference type="EMBL" id="JBGORX010000001">
    <property type="protein sequence ID" value="MFJ1267724.1"/>
    <property type="molecule type" value="Genomic_DNA"/>
</dbReference>
<feature type="repeat" description="ANK" evidence="3">
    <location>
        <begin position="424"/>
        <end position="456"/>
    </location>
</feature>
<organism evidence="4 5">
    <name type="scientific">Legionella lytica</name>
    <dbReference type="NCBI Taxonomy" id="96232"/>
    <lineage>
        <taxon>Bacteria</taxon>
        <taxon>Pseudomonadati</taxon>
        <taxon>Pseudomonadota</taxon>
        <taxon>Gammaproteobacteria</taxon>
        <taxon>Legionellales</taxon>
        <taxon>Legionellaceae</taxon>
        <taxon>Legionella</taxon>
    </lineage>
</organism>
<feature type="repeat" description="ANK" evidence="3">
    <location>
        <begin position="359"/>
        <end position="387"/>
    </location>
</feature>
<accession>A0ABW8D4U1</accession>
<dbReference type="PANTHER" id="PTHR24171">
    <property type="entry name" value="ANKYRIN REPEAT DOMAIN-CONTAINING PROTEIN 39-RELATED"/>
    <property type="match status" value="1"/>
</dbReference>
<dbReference type="PROSITE" id="PS50088">
    <property type="entry name" value="ANK_REPEAT"/>
    <property type="match status" value="3"/>
</dbReference>
<dbReference type="SUPFAM" id="SSF48403">
    <property type="entry name" value="Ankyrin repeat"/>
    <property type="match status" value="1"/>
</dbReference>
<protein>
    <submittedName>
        <fullName evidence="4">Ankyrin repeat domain-containing protein</fullName>
    </submittedName>
</protein>
<dbReference type="Gene3D" id="1.25.40.20">
    <property type="entry name" value="Ankyrin repeat-containing domain"/>
    <property type="match status" value="2"/>
</dbReference>
<name>A0ABW8D4U1_9GAMM</name>
<dbReference type="SMART" id="SM00248">
    <property type="entry name" value="ANK"/>
    <property type="match status" value="6"/>
</dbReference>
<evidence type="ECO:0000256" key="3">
    <source>
        <dbReference type="PROSITE-ProRule" id="PRU00023"/>
    </source>
</evidence>
<dbReference type="PROSITE" id="PS50297">
    <property type="entry name" value="ANK_REP_REGION"/>
    <property type="match status" value="3"/>
</dbReference>
<evidence type="ECO:0000256" key="1">
    <source>
        <dbReference type="ARBA" id="ARBA00022737"/>
    </source>
</evidence>
<dbReference type="Proteomes" id="UP001615550">
    <property type="component" value="Unassembled WGS sequence"/>
</dbReference>
<dbReference type="InterPro" id="IPR002110">
    <property type="entry name" value="Ankyrin_rpt"/>
</dbReference>
<dbReference type="RefSeq" id="WP_400186495.1">
    <property type="nucleotide sequence ID" value="NZ_JBGORX010000001.1"/>
</dbReference>
<dbReference type="InterPro" id="IPR036770">
    <property type="entry name" value="Ankyrin_rpt-contain_sf"/>
</dbReference>
<gene>
    <name evidence="4" type="ORF">ACD661_04015</name>
</gene>
<evidence type="ECO:0000256" key="2">
    <source>
        <dbReference type="ARBA" id="ARBA00023043"/>
    </source>
</evidence>
<sequence length="606" mass="67736">MHSNLVNLFNQLGYEKTPGLCHGLAVRWIEACLLNEEHFFLARLEAVLARGVALKNDFTRAKAKKGKNLTAEDLACFEVMGFFDSLALFQNPSGCAIFRGQRTDQGNVDGFSSVASSNKMRELGGLASVYSASNLYYLEEIKSYFDMIANLIDVLDIPADETIGFLLSSVSHSIAVTYSKVRGWSFMDSNQYPPKSVSTDELPQLLAEAFFLPIEENRLVFTTQVITTQKNPKLVLLKDTLNQLDQRHLLTAEKLVDKSYSLSLLTLLVKNNEAQKFRQLMQFYPDLSQLTTDSVALVYIAAEYGQVDILVELAKHGAELNQPSFGGAIPMYIAAFNGHRAIVAELVKYGAEPNKPSYNEETPLYVAVINGDAAMVAELAKHGVDLNQLLVGDPSIFIAATLGHEELVRELIRHQVDIDQSSSEGATPLFIAVQEGHRSIVELLLKQKANLNLYLTKSAGRLSCFTSWNGDEKVAIRMNNFIMQQVLKETPENKNGWFYKFFRWLINSFNDMPEDGSTWYFNLLKSITIFLFYCVYGDTPIQISPYDIALIMGHNDIAELLSPSPEQIKISSSSESFFSVSQNVFTFLSQEQVEWVDKGASSIQSN</sequence>
<proteinExistence type="predicted"/>
<evidence type="ECO:0000313" key="4">
    <source>
        <dbReference type="EMBL" id="MFJ1267724.1"/>
    </source>
</evidence>